<dbReference type="NCBIfam" id="NF040941">
    <property type="entry name" value="GGGWT_bact"/>
    <property type="match status" value="1"/>
</dbReference>
<reference evidence="1" key="1">
    <citation type="submission" date="2020-04" db="EMBL/GenBank/DDBJ databases">
        <authorList>
            <person name="Alioto T."/>
            <person name="Alioto T."/>
            <person name="Gomez Garrido J."/>
        </authorList>
    </citation>
    <scope>NUCLEOTIDE SEQUENCE</scope>
    <source>
        <strain evidence="1">A484AB</strain>
    </source>
</reference>
<dbReference type="OrthoDB" id="5945834at2759"/>
<gene>
    <name evidence="1" type="ORF">PACLA_8A040640</name>
</gene>
<dbReference type="InterPro" id="IPR014716">
    <property type="entry name" value="Fibrinogen_a/b/g_C_1"/>
</dbReference>
<proteinExistence type="predicted"/>
<dbReference type="Proteomes" id="UP001152795">
    <property type="component" value="Unassembled WGS sequence"/>
</dbReference>
<dbReference type="Gene3D" id="3.90.215.10">
    <property type="entry name" value="Gamma Fibrinogen, chain A, domain 1"/>
    <property type="match status" value="1"/>
</dbReference>
<evidence type="ECO:0000313" key="1">
    <source>
        <dbReference type="EMBL" id="CAB4033852.1"/>
    </source>
</evidence>
<keyword evidence="2" id="KW-1185">Reference proteome</keyword>
<dbReference type="EMBL" id="CACRXK020019600">
    <property type="protein sequence ID" value="CAB4033852.1"/>
    <property type="molecule type" value="Genomic_DNA"/>
</dbReference>
<protein>
    <submittedName>
        <fullName evidence="1">Uncharacterized protein</fullName>
    </submittedName>
</protein>
<organism evidence="1 2">
    <name type="scientific">Paramuricea clavata</name>
    <name type="common">Red gorgonian</name>
    <name type="synonym">Violescent sea-whip</name>
    <dbReference type="NCBI Taxonomy" id="317549"/>
    <lineage>
        <taxon>Eukaryota</taxon>
        <taxon>Metazoa</taxon>
        <taxon>Cnidaria</taxon>
        <taxon>Anthozoa</taxon>
        <taxon>Octocorallia</taxon>
        <taxon>Malacalcyonacea</taxon>
        <taxon>Plexauridae</taxon>
        <taxon>Paramuricea</taxon>
    </lineage>
</organism>
<dbReference type="Pfam" id="PF00147">
    <property type="entry name" value="Fibrinogen_C"/>
    <property type="match status" value="1"/>
</dbReference>
<accession>A0A6S7L761</accession>
<dbReference type="AlphaFoldDB" id="A0A6S7L761"/>
<dbReference type="InterPro" id="IPR002181">
    <property type="entry name" value="Fibrinogen_a/b/g_C_dom"/>
</dbReference>
<comment type="caution">
    <text evidence="1">The sequence shown here is derived from an EMBL/GenBank/DDBJ whole genome shotgun (WGS) entry which is preliminary data.</text>
</comment>
<evidence type="ECO:0000313" key="2">
    <source>
        <dbReference type="Proteomes" id="UP001152795"/>
    </source>
</evidence>
<sequence>MPARSCLDLLRKGVKTSGHYKIYDCTNDCLTNVYCDMESEPGAAWTLIESFSLKNKGTTALRNHQLSANSPINEKTPNWNIYRMSLSQMNALKPHSTHWRVTCSLPTHGVDYRDYARANFVDFDIMAFTGSGVCKKMELVNIRGHQCAQCTAMWWHINAHPAMDSSISSCEFVPTAGSVPSEDNFGYYDFFNTNFRCTATPDSTTNWWFGGYL</sequence>
<dbReference type="SUPFAM" id="SSF56496">
    <property type="entry name" value="Fibrinogen C-terminal domain-like"/>
    <property type="match status" value="1"/>
</dbReference>
<name>A0A6S7L761_PARCT</name>
<dbReference type="InterPro" id="IPR036056">
    <property type="entry name" value="Fibrinogen-like_C"/>
</dbReference>